<protein>
    <submittedName>
        <fullName evidence="1">Uncharacterized protein</fullName>
    </submittedName>
</protein>
<organism evidence="1">
    <name type="scientific">Octopus bimaculoides</name>
    <name type="common">California two-spotted octopus</name>
    <dbReference type="NCBI Taxonomy" id="37653"/>
    <lineage>
        <taxon>Eukaryota</taxon>
        <taxon>Metazoa</taxon>
        <taxon>Spiralia</taxon>
        <taxon>Lophotrochozoa</taxon>
        <taxon>Mollusca</taxon>
        <taxon>Cephalopoda</taxon>
        <taxon>Coleoidea</taxon>
        <taxon>Octopodiformes</taxon>
        <taxon>Octopoda</taxon>
        <taxon>Incirrata</taxon>
        <taxon>Octopodidae</taxon>
        <taxon>Octopus</taxon>
    </lineage>
</organism>
<evidence type="ECO:0000313" key="1">
    <source>
        <dbReference type="EMBL" id="KOG00246.1"/>
    </source>
</evidence>
<gene>
    <name evidence="1" type="ORF">OCBIM_22006482mg</name>
</gene>
<dbReference type="AlphaFoldDB" id="A0A0L8IFH6"/>
<reference evidence="1" key="1">
    <citation type="submission" date="2015-07" db="EMBL/GenBank/DDBJ databases">
        <title>MeaNS - Measles Nucleotide Surveillance Program.</title>
        <authorList>
            <person name="Tran T."/>
            <person name="Druce J."/>
        </authorList>
    </citation>
    <scope>NUCLEOTIDE SEQUENCE</scope>
    <source>
        <strain evidence="1">UCB-OBI-ISO-001</strain>
        <tissue evidence="1">Gonad</tissue>
    </source>
</reference>
<proteinExistence type="predicted"/>
<sequence length="52" mass="6088">MYVCIVYLLEADYTNNENTSHVQSELKTFRHGIITETCIHIQSVYICISMYV</sequence>
<dbReference type="EMBL" id="KQ415831">
    <property type="protein sequence ID" value="KOG00246.1"/>
    <property type="molecule type" value="Genomic_DNA"/>
</dbReference>
<accession>A0A0L8IFH6</accession>
<name>A0A0L8IFH6_OCTBM</name>